<name>A0A0E9XJG9_ANGAN</name>
<organism evidence="1">
    <name type="scientific">Anguilla anguilla</name>
    <name type="common">European freshwater eel</name>
    <name type="synonym">Muraena anguilla</name>
    <dbReference type="NCBI Taxonomy" id="7936"/>
    <lineage>
        <taxon>Eukaryota</taxon>
        <taxon>Metazoa</taxon>
        <taxon>Chordata</taxon>
        <taxon>Craniata</taxon>
        <taxon>Vertebrata</taxon>
        <taxon>Euteleostomi</taxon>
        <taxon>Actinopterygii</taxon>
        <taxon>Neopterygii</taxon>
        <taxon>Teleostei</taxon>
        <taxon>Anguilliformes</taxon>
        <taxon>Anguillidae</taxon>
        <taxon>Anguilla</taxon>
    </lineage>
</organism>
<reference evidence="1" key="2">
    <citation type="journal article" date="2015" name="Fish Shellfish Immunol.">
        <title>Early steps in the European eel (Anguilla anguilla)-Vibrio vulnificus interaction in the gills: Role of the RtxA13 toxin.</title>
        <authorList>
            <person name="Callol A."/>
            <person name="Pajuelo D."/>
            <person name="Ebbesson L."/>
            <person name="Teles M."/>
            <person name="MacKenzie S."/>
            <person name="Amaro C."/>
        </authorList>
    </citation>
    <scope>NUCLEOTIDE SEQUENCE</scope>
</reference>
<dbReference type="AlphaFoldDB" id="A0A0E9XJG9"/>
<accession>A0A0E9XJG9</accession>
<protein>
    <submittedName>
        <fullName evidence="1">Uncharacterized protein</fullName>
    </submittedName>
</protein>
<evidence type="ECO:0000313" key="1">
    <source>
        <dbReference type="EMBL" id="JAI01829.1"/>
    </source>
</evidence>
<reference evidence="1" key="1">
    <citation type="submission" date="2014-11" db="EMBL/GenBank/DDBJ databases">
        <authorList>
            <person name="Amaro Gonzalez C."/>
        </authorList>
    </citation>
    <scope>NUCLEOTIDE SEQUENCE</scope>
</reference>
<proteinExistence type="predicted"/>
<dbReference type="EMBL" id="GBXM01006749">
    <property type="protein sequence ID" value="JAI01829.1"/>
    <property type="molecule type" value="Transcribed_RNA"/>
</dbReference>
<sequence length="32" mass="3600">MLFVLNAIAPNLSCLNIQCSWTLEMKVCSFLP</sequence>